<gene>
    <name evidence="1" type="ORF">N8T08_004225</name>
</gene>
<evidence type="ECO:0000313" key="1">
    <source>
        <dbReference type="EMBL" id="KAK1145350.1"/>
    </source>
</evidence>
<name>A0ACC3B563_9EURO</name>
<dbReference type="Proteomes" id="UP001177260">
    <property type="component" value="Unassembled WGS sequence"/>
</dbReference>
<proteinExistence type="predicted"/>
<comment type="caution">
    <text evidence="1">The sequence shown here is derived from an EMBL/GenBank/DDBJ whole genome shotgun (WGS) entry which is preliminary data.</text>
</comment>
<organism evidence="1 2">
    <name type="scientific">Aspergillus melleus</name>
    <dbReference type="NCBI Taxonomy" id="138277"/>
    <lineage>
        <taxon>Eukaryota</taxon>
        <taxon>Fungi</taxon>
        <taxon>Dikarya</taxon>
        <taxon>Ascomycota</taxon>
        <taxon>Pezizomycotina</taxon>
        <taxon>Eurotiomycetes</taxon>
        <taxon>Eurotiomycetidae</taxon>
        <taxon>Eurotiales</taxon>
        <taxon>Aspergillaceae</taxon>
        <taxon>Aspergillus</taxon>
        <taxon>Aspergillus subgen. Circumdati</taxon>
    </lineage>
</organism>
<protein>
    <submittedName>
        <fullName evidence="1">Uncharacterized protein</fullName>
    </submittedName>
</protein>
<keyword evidence="2" id="KW-1185">Reference proteome</keyword>
<sequence length="132" mass="14449">MRLISIAIATLLATAQAVLITKPKTGDTVDVSKNWEVCWTAVDTDPATFCLYLTNFHQPSPQIFPLLNEQPVGKNDGCVTIPGNCYPDLRTTPYRVRAAVCGNPQSIWAESGDFNAIQPTCPAAKLRRAVRM</sequence>
<accession>A0ACC3B563</accession>
<evidence type="ECO:0000313" key="2">
    <source>
        <dbReference type="Proteomes" id="UP001177260"/>
    </source>
</evidence>
<reference evidence="1 2" key="1">
    <citation type="journal article" date="2023" name="ACS Omega">
        <title>Identification of the Neoaspergillic Acid Biosynthesis Gene Cluster by Establishing an In Vitro CRISPR-Ribonucleoprotein Genetic System in Aspergillus melleus.</title>
        <authorList>
            <person name="Yuan B."/>
            <person name="Grau M.F."/>
            <person name="Murata R.M."/>
            <person name="Torok T."/>
            <person name="Venkateswaran K."/>
            <person name="Stajich J.E."/>
            <person name="Wang C.C.C."/>
        </authorList>
    </citation>
    <scope>NUCLEOTIDE SEQUENCE [LARGE SCALE GENOMIC DNA]</scope>
    <source>
        <strain evidence="1 2">IMV 1140</strain>
    </source>
</reference>
<dbReference type="EMBL" id="JAOPJF010000024">
    <property type="protein sequence ID" value="KAK1145350.1"/>
    <property type="molecule type" value="Genomic_DNA"/>
</dbReference>